<feature type="domain" description="Replicative helicase loading/DNA remodeling protein DnaB N-terminal winged helix" evidence="4">
    <location>
        <begin position="9"/>
        <end position="231"/>
    </location>
</feature>
<dbReference type="InterPro" id="IPR006343">
    <property type="entry name" value="DnaB/C_C"/>
</dbReference>
<protein>
    <submittedName>
        <fullName evidence="5">DnaD domain protein</fullName>
    </submittedName>
    <submittedName>
        <fullName evidence="6">Helicase DnaB</fullName>
    </submittedName>
</protein>
<feature type="compositionally biased region" description="Basic and acidic residues" evidence="2">
    <location>
        <begin position="463"/>
        <end position="473"/>
    </location>
</feature>
<dbReference type="GO" id="GO:0004386">
    <property type="term" value="F:helicase activity"/>
    <property type="evidence" value="ECO:0007669"/>
    <property type="project" value="UniProtKB-KW"/>
</dbReference>
<sequence>MFSQDDFGIRPQDPFNVLQPDKLSETQLEVLNRLMTPLIGTQAVGIYHYLSQFANLDSNQSISHYVIMSELKINLGDFREEMNLLEAIGLIKTFVKHGKENSHFVYELIQPPTPKQFFNDPMLSVYLYKEVDKNRFHQLRRYFEQQQMNLSDYQEVTRNFIDVFKVPNQAFDDVQKNNIKQTASYKGINLDRVQFDFETLYQLLSNHFVSSEIVEEQAKGLITQLAVLYGITPEGMKGLILKSLTSGQRISYEELRKQARSFYAIEHENQLPSLESKVELQSTNTQKQEVVELTKAPQTPEEFESWFELMDTTSPIDMLASWSKSEPTLKQKYMVEDLMVREQLPFGVINMLLQYVMLNNDMQLPKSYIQEIASNWKKKELASAEQAYHHVKEMKKAEKQRKAKQNNSQRNFKNYGQQVVSKEITPEWLIRGDHKKRRGKKNETQSDSDDQSLAQDRANFLKHLNETWKEDDE</sequence>
<reference evidence="6 7" key="1">
    <citation type="submission" date="2018-11" db="EMBL/GenBank/DDBJ databases">
        <title>Genomic profiling of Staphylococcus species from a Poultry farm system in KwaZulu-Natal, South Africa.</title>
        <authorList>
            <person name="Amoako D.G."/>
            <person name="Somboro A.M."/>
            <person name="Abia A.L.K."/>
            <person name="Bester L.A."/>
            <person name="Essack S.Y."/>
        </authorList>
    </citation>
    <scope>NUCLEOTIDE SEQUENCE [LARGE SCALE GENOMIC DNA]</scope>
    <source>
        <strain evidence="6 7">SA11</strain>
    </source>
</reference>
<dbReference type="KEGG" id="scv:A4G25_01045"/>
<dbReference type="OrthoDB" id="2082007at2"/>
<evidence type="ECO:0000313" key="6">
    <source>
        <dbReference type="EMBL" id="RZI01990.1"/>
    </source>
</evidence>
<organism evidence="6 7">
    <name type="scientific">Staphylococcus condimenti</name>
    <dbReference type="NCBI Taxonomy" id="70255"/>
    <lineage>
        <taxon>Bacteria</taxon>
        <taxon>Bacillati</taxon>
        <taxon>Bacillota</taxon>
        <taxon>Bacilli</taxon>
        <taxon>Bacillales</taxon>
        <taxon>Staphylococcaceae</taxon>
        <taxon>Staphylococcus</taxon>
    </lineage>
</organism>
<keyword evidence="8" id="KW-1185">Reference proteome</keyword>
<evidence type="ECO:0000313" key="5">
    <source>
        <dbReference type="EMBL" id="QQS83623.1"/>
    </source>
</evidence>
<evidence type="ECO:0000313" key="7">
    <source>
        <dbReference type="Proteomes" id="UP000293854"/>
    </source>
</evidence>
<dbReference type="Proteomes" id="UP000293854">
    <property type="component" value="Unassembled WGS sequence"/>
</dbReference>
<name>A0A143P9U1_9STAP</name>
<feature type="domain" description="DnaB/C C-terminal" evidence="3">
    <location>
        <begin position="334"/>
        <end position="390"/>
    </location>
</feature>
<reference evidence="5 8" key="2">
    <citation type="submission" date="2021-01" db="EMBL/GenBank/DDBJ databases">
        <title>FDA dAtabase for Regulatory Grade micrObial Sequences (FDA-ARGOS): Supporting development and validation of Infectious Disease Dx tests.</title>
        <authorList>
            <person name="Sproer C."/>
            <person name="Gronow S."/>
            <person name="Severitt S."/>
            <person name="Schroder I."/>
            <person name="Tallon L."/>
            <person name="Sadzewicz L."/>
            <person name="Zhao X."/>
            <person name="Boylan J."/>
            <person name="Ott S."/>
            <person name="Bowen H."/>
            <person name="Vavikolanu K."/>
            <person name="Mehta A."/>
            <person name="Aluvathingal J."/>
            <person name="Nadendla S."/>
            <person name="Lowell S."/>
            <person name="Myers T."/>
            <person name="Yan Y."/>
            <person name="Sichtig H."/>
        </authorList>
    </citation>
    <scope>NUCLEOTIDE SEQUENCE [LARGE SCALE GENOMIC DNA]</scope>
    <source>
        <strain evidence="5 8">FDAARGOS_1148</strain>
    </source>
</reference>
<gene>
    <name evidence="6" type="ORF">EIG99_07345</name>
    <name evidence="5" type="ORF">I6J05_04690</name>
</gene>
<dbReference type="EMBL" id="CP068073">
    <property type="protein sequence ID" value="QQS83623.1"/>
    <property type="molecule type" value="Genomic_DNA"/>
</dbReference>
<dbReference type="Pfam" id="PF25888">
    <property type="entry name" value="WHD_DnaB"/>
    <property type="match status" value="1"/>
</dbReference>
<keyword evidence="6" id="KW-0067">ATP-binding</keyword>
<evidence type="ECO:0000256" key="1">
    <source>
        <dbReference type="ARBA" id="ARBA00093462"/>
    </source>
</evidence>
<evidence type="ECO:0000256" key="2">
    <source>
        <dbReference type="SAM" id="MobiDB-lite"/>
    </source>
</evidence>
<dbReference type="AlphaFoldDB" id="A0A143P9U1"/>
<evidence type="ECO:0000259" key="3">
    <source>
        <dbReference type="Pfam" id="PF07261"/>
    </source>
</evidence>
<dbReference type="InterPro" id="IPR058660">
    <property type="entry name" value="WHD_DnaB"/>
</dbReference>
<comment type="similarity">
    <text evidence="1">Belongs to the DnaB/DnaD family.</text>
</comment>
<keyword evidence="6" id="KW-0547">Nucleotide-binding</keyword>
<dbReference type="EMBL" id="RQTE01000131">
    <property type="protein sequence ID" value="RZI01990.1"/>
    <property type="molecule type" value="Genomic_DNA"/>
</dbReference>
<feature type="region of interest" description="Disordered" evidence="2">
    <location>
        <begin position="430"/>
        <end position="473"/>
    </location>
</feature>
<dbReference type="Pfam" id="PF07261">
    <property type="entry name" value="DnaB_2"/>
    <property type="match status" value="1"/>
</dbReference>
<accession>A0A143P9U1</accession>
<evidence type="ECO:0000313" key="8">
    <source>
        <dbReference type="Proteomes" id="UP000595942"/>
    </source>
</evidence>
<keyword evidence="6" id="KW-0378">Hydrolase</keyword>
<proteinExistence type="inferred from homology"/>
<dbReference type="Proteomes" id="UP000595942">
    <property type="component" value="Chromosome"/>
</dbReference>
<evidence type="ECO:0000259" key="4">
    <source>
        <dbReference type="Pfam" id="PF25888"/>
    </source>
</evidence>
<dbReference type="RefSeq" id="WP_047131867.1">
    <property type="nucleotide sequence ID" value="NZ_CP015114.1"/>
</dbReference>
<keyword evidence="6" id="KW-0347">Helicase</keyword>
<dbReference type="GeneID" id="93726430"/>